<reference evidence="3 4" key="1">
    <citation type="submission" date="2016-10" db="EMBL/GenBank/DDBJ databases">
        <authorList>
            <person name="de Groot N.N."/>
        </authorList>
    </citation>
    <scope>NUCLEOTIDE SEQUENCE [LARGE SCALE GENOMIC DNA]</scope>
    <source>
        <strain evidence="3 4">CGMCC 1.7059</strain>
    </source>
</reference>
<dbReference type="STRING" id="488533.SAMN04487960_104193"/>
<dbReference type="AlphaFoldDB" id="A0A1H2WJX2"/>
<feature type="transmembrane region" description="Helical" evidence="1">
    <location>
        <begin position="45"/>
        <end position="64"/>
    </location>
</feature>
<protein>
    <recommendedName>
        <fullName evidence="5">TrbC/VIRB2 family protein</fullName>
    </recommendedName>
</protein>
<dbReference type="Proteomes" id="UP000199675">
    <property type="component" value="Unassembled WGS sequence"/>
</dbReference>
<evidence type="ECO:0008006" key="5">
    <source>
        <dbReference type="Google" id="ProtNLM"/>
    </source>
</evidence>
<evidence type="ECO:0000256" key="1">
    <source>
        <dbReference type="SAM" id="Phobius"/>
    </source>
</evidence>
<feature type="transmembrane region" description="Helical" evidence="1">
    <location>
        <begin position="76"/>
        <end position="103"/>
    </location>
</feature>
<evidence type="ECO:0000313" key="4">
    <source>
        <dbReference type="Proteomes" id="UP000199675"/>
    </source>
</evidence>
<dbReference type="EMBL" id="FNNE01000004">
    <property type="protein sequence ID" value="SDW80953.1"/>
    <property type="molecule type" value="Genomic_DNA"/>
</dbReference>
<keyword evidence="2" id="KW-0732">Signal</keyword>
<proteinExistence type="predicted"/>
<name>A0A1H2WJX2_9GAMM</name>
<evidence type="ECO:0000313" key="3">
    <source>
        <dbReference type="EMBL" id="SDW80953.1"/>
    </source>
</evidence>
<keyword evidence="4" id="KW-1185">Reference proteome</keyword>
<gene>
    <name evidence="3" type="ORF">SAMN04487960_104193</name>
</gene>
<feature type="chain" id="PRO_5011644677" description="TrbC/VIRB2 family protein" evidence="2">
    <location>
        <begin position="27"/>
        <end position="105"/>
    </location>
</feature>
<sequence>MGISWLRSKGGALLAALLMYSASAHATSQCPLDFGQKEPLTEVLGWLVVATGIIVGILLFAYIIRRSRGKPWVSRSIVITIGFAGMVLVWLGGFALGFVNFFFRC</sequence>
<feature type="signal peptide" evidence="2">
    <location>
        <begin position="1"/>
        <end position="26"/>
    </location>
</feature>
<keyword evidence="1" id="KW-0812">Transmembrane</keyword>
<accession>A0A1H2WJX2</accession>
<evidence type="ECO:0000256" key="2">
    <source>
        <dbReference type="SAM" id="SignalP"/>
    </source>
</evidence>
<keyword evidence="1" id="KW-0472">Membrane</keyword>
<organism evidence="3 4">
    <name type="scientific">Marinobacter mobilis</name>
    <dbReference type="NCBI Taxonomy" id="488533"/>
    <lineage>
        <taxon>Bacteria</taxon>
        <taxon>Pseudomonadati</taxon>
        <taxon>Pseudomonadota</taxon>
        <taxon>Gammaproteobacteria</taxon>
        <taxon>Pseudomonadales</taxon>
        <taxon>Marinobacteraceae</taxon>
        <taxon>Marinobacter</taxon>
    </lineage>
</organism>
<keyword evidence="1" id="KW-1133">Transmembrane helix</keyword>